<evidence type="ECO:0000256" key="7">
    <source>
        <dbReference type="ARBA" id="ARBA00022705"/>
    </source>
</evidence>
<comment type="subcellular location">
    <subcellularLocation>
        <location evidence="1">Cytoplasm</location>
    </subcellularLocation>
</comment>
<dbReference type="STRING" id="721133.SAMN05216176_101452"/>
<protein>
    <recommendedName>
        <fullName evidence="3">Beta sliding clamp</fullName>
    </recommendedName>
    <alternativeName>
        <fullName evidence="11">Beta-clamp processivity factor</fullName>
    </alternativeName>
    <alternativeName>
        <fullName evidence="10">DNA polymerase III beta sliding clamp subunit</fullName>
    </alternativeName>
</protein>
<dbReference type="InterPro" id="IPR001001">
    <property type="entry name" value="DNA_polIII_beta"/>
</dbReference>
<reference evidence="13 14" key="1">
    <citation type="journal article" date="2012" name="J. Bacteriol.">
        <title>Genome Sequence of Nitratireductor indicus Type Strain C115.</title>
        <authorList>
            <person name="Lai Q."/>
            <person name="Li G."/>
            <person name="Yu Z."/>
            <person name="Shao Z."/>
        </authorList>
    </citation>
    <scope>NUCLEOTIDE SEQUENCE [LARGE SCALE GENOMIC DNA]</scope>
    <source>
        <strain evidence="13 14">C115</strain>
    </source>
</reference>
<organism evidence="13 14">
    <name type="scientific">Nitratireductor indicus C115</name>
    <dbReference type="NCBI Taxonomy" id="1231190"/>
    <lineage>
        <taxon>Bacteria</taxon>
        <taxon>Pseudomonadati</taxon>
        <taxon>Pseudomonadota</taxon>
        <taxon>Alphaproteobacteria</taxon>
        <taxon>Hyphomicrobiales</taxon>
        <taxon>Phyllobacteriaceae</taxon>
        <taxon>Nitratireductor</taxon>
    </lineage>
</organism>
<evidence type="ECO:0000313" key="13">
    <source>
        <dbReference type="EMBL" id="EKF44005.1"/>
    </source>
</evidence>
<dbReference type="GO" id="GO:0003677">
    <property type="term" value="F:DNA binding"/>
    <property type="evidence" value="ECO:0007669"/>
    <property type="project" value="UniProtKB-KW"/>
</dbReference>
<comment type="caution">
    <text evidence="13">The sequence shown here is derived from an EMBL/GenBank/DDBJ whole genome shotgun (WGS) entry which is preliminary data.</text>
</comment>
<dbReference type="Pfam" id="PF02767">
    <property type="entry name" value="DNA_pol3_beta_2"/>
    <property type="match status" value="1"/>
</dbReference>
<keyword evidence="14" id="KW-1185">Reference proteome</keyword>
<dbReference type="InterPro" id="IPR022637">
    <property type="entry name" value="DNA_polIII_beta_cen"/>
</dbReference>
<sequence length="380" mass="40462">MKLETTAGALKGALSLMSKVVPRRATAPLLETVQFDGATLSGTNLDEYLSVQLACTRAKGRAAILLRPLAALVRHVGRDANISIEAGAQGATLIFPGGRYDLPTVEWEALDPSGEFSTEIAVDGEAFRDGLRFCKAFVSYEDTRYYLNGICLDEGHMVATDGHRMGVFPVALSAAEMGRPIITTNTVALLAALAPAKAVRLDTKRQAMRFTLPGMTLTAKLIDGNYPDWRRVVPDTAGAIEIRADRRVLAGAINRMHDVLACAGLRRHGVGIAYDADGLVVCGYTTIDLPVLAREYLTETATIGVKDPGSIEFNARYLGAALAQFDHDDVVRLMVSSPGSAALLRGAGAPYAVMMPMRGGASSDLALSTLKDWTHAQAAA</sequence>
<dbReference type="InterPro" id="IPR046938">
    <property type="entry name" value="DNA_clamp_sf"/>
</dbReference>
<dbReference type="GO" id="GO:0009360">
    <property type="term" value="C:DNA polymerase III complex"/>
    <property type="evidence" value="ECO:0007669"/>
    <property type="project" value="InterPro"/>
</dbReference>
<dbReference type="OrthoDB" id="8421503at2"/>
<feature type="domain" description="DNA polymerase III beta sliding clamp central" evidence="12">
    <location>
        <begin position="137"/>
        <end position="228"/>
    </location>
</feature>
<keyword evidence="5 13" id="KW-0808">Transferase</keyword>
<dbReference type="SMART" id="SM00480">
    <property type="entry name" value="POL3Bc"/>
    <property type="match status" value="1"/>
</dbReference>
<evidence type="ECO:0000256" key="5">
    <source>
        <dbReference type="ARBA" id="ARBA00022679"/>
    </source>
</evidence>
<evidence type="ECO:0000256" key="10">
    <source>
        <dbReference type="ARBA" id="ARBA00030988"/>
    </source>
</evidence>
<evidence type="ECO:0000256" key="9">
    <source>
        <dbReference type="ARBA" id="ARBA00023125"/>
    </source>
</evidence>
<gene>
    <name evidence="13" type="ORF">NA8A_04315</name>
</gene>
<comment type="similarity">
    <text evidence="2">Belongs to the beta sliding clamp family.</text>
</comment>
<dbReference type="EMBL" id="AMSI01000002">
    <property type="protein sequence ID" value="EKF44005.1"/>
    <property type="molecule type" value="Genomic_DNA"/>
</dbReference>
<name>K2NXP4_9HYPH</name>
<evidence type="ECO:0000256" key="4">
    <source>
        <dbReference type="ARBA" id="ARBA00022490"/>
    </source>
</evidence>
<dbReference type="Proteomes" id="UP000007374">
    <property type="component" value="Unassembled WGS sequence"/>
</dbReference>
<proteinExistence type="inferred from homology"/>
<evidence type="ECO:0000256" key="8">
    <source>
        <dbReference type="ARBA" id="ARBA00022932"/>
    </source>
</evidence>
<dbReference type="SUPFAM" id="SSF55979">
    <property type="entry name" value="DNA clamp"/>
    <property type="match status" value="2"/>
</dbReference>
<keyword evidence="7" id="KW-0235">DNA replication</keyword>
<dbReference type="AlphaFoldDB" id="K2NXP4"/>
<evidence type="ECO:0000313" key="14">
    <source>
        <dbReference type="Proteomes" id="UP000007374"/>
    </source>
</evidence>
<dbReference type="GO" id="GO:0008408">
    <property type="term" value="F:3'-5' exonuclease activity"/>
    <property type="evidence" value="ECO:0007669"/>
    <property type="project" value="InterPro"/>
</dbReference>
<evidence type="ECO:0000256" key="3">
    <source>
        <dbReference type="ARBA" id="ARBA00021035"/>
    </source>
</evidence>
<keyword evidence="8" id="KW-0239">DNA-directed DNA polymerase</keyword>
<evidence type="ECO:0000256" key="1">
    <source>
        <dbReference type="ARBA" id="ARBA00004496"/>
    </source>
</evidence>
<evidence type="ECO:0000256" key="6">
    <source>
        <dbReference type="ARBA" id="ARBA00022695"/>
    </source>
</evidence>
<dbReference type="GO" id="GO:0006271">
    <property type="term" value="P:DNA strand elongation involved in DNA replication"/>
    <property type="evidence" value="ECO:0007669"/>
    <property type="project" value="TreeGrafter"/>
</dbReference>
<keyword evidence="6 13" id="KW-0548">Nucleotidyltransferase</keyword>
<dbReference type="PANTHER" id="PTHR30478:SF0">
    <property type="entry name" value="BETA SLIDING CLAMP"/>
    <property type="match status" value="1"/>
</dbReference>
<evidence type="ECO:0000256" key="11">
    <source>
        <dbReference type="ARBA" id="ARBA00033276"/>
    </source>
</evidence>
<dbReference type="eggNOG" id="COG0592">
    <property type="taxonomic scope" value="Bacteria"/>
</dbReference>
<dbReference type="GO" id="GO:0005737">
    <property type="term" value="C:cytoplasm"/>
    <property type="evidence" value="ECO:0007669"/>
    <property type="project" value="UniProtKB-SubCell"/>
</dbReference>
<evidence type="ECO:0000259" key="12">
    <source>
        <dbReference type="Pfam" id="PF02767"/>
    </source>
</evidence>
<dbReference type="Gene3D" id="3.10.150.10">
    <property type="entry name" value="DNA Polymerase III, subunit A, domain 2"/>
    <property type="match status" value="1"/>
</dbReference>
<accession>K2NXP4</accession>
<keyword evidence="9" id="KW-0238">DNA-binding</keyword>
<dbReference type="RefSeq" id="WP_009756139.1">
    <property type="nucleotide sequence ID" value="NZ_AMSI01000002.1"/>
</dbReference>
<evidence type="ECO:0000256" key="2">
    <source>
        <dbReference type="ARBA" id="ARBA00010752"/>
    </source>
</evidence>
<dbReference type="GO" id="GO:0003887">
    <property type="term" value="F:DNA-directed DNA polymerase activity"/>
    <property type="evidence" value="ECO:0007669"/>
    <property type="project" value="UniProtKB-KW"/>
</dbReference>
<dbReference type="PATRIC" id="fig|1231190.3.peg.902"/>
<dbReference type="Gene3D" id="3.70.10.10">
    <property type="match status" value="1"/>
</dbReference>
<keyword evidence="4" id="KW-0963">Cytoplasm</keyword>
<dbReference type="CDD" id="cd00140">
    <property type="entry name" value="beta_clamp"/>
    <property type="match status" value="1"/>
</dbReference>
<dbReference type="PANTHER" id="PTHR30478">
    <property type="entry name" value="DNA POLYMERASE III SUBUNIT BETA"/>
    <property type="match status" value="1"/>
</dbReference>